<keyword evidence="2" id="KW-0472">Membrane</keyword>
<protein>
    <submittedName>
        <fullName evidence="5">Long-chain acyl-CoA synthetase</fullName>
    </submittedName>
</protein>
<dbReference type="InterPro" id="IPR025110">
    <property type="entry name" value="AMP-bd_C"/>
</dbReference>
<evidence type="ECO:0000259" key="4">
    <source>
        <dbReference type="Pfam" id="PF13193"/>
    </source>
</evidence>
<comment type="caution">
    <text evidence="5">The sequence shown here is derived from an EMBL/GenBank/DDBJ whole genome shotgun (WGS) entry which is preliminary data.</text>
</comment>
<name>A0A3D9UR11_9MICO</name>
<dbReference type="Gene3D" id="3.40.50.12780">
    <property type="entry name" value="N-terminal domain of ligase-like"/>
    <property type="match status" value="1"/>
</dbReference>
<sequence length="558" mass="60747">MPETDPMTEPAGRRSVPRKLDYPELTIPQMFEDSAQHRGSAVCTDFLGRTRTYEQIADEVRRVAMGLVTLGVEHGSRVAVLLPTCPENLVVTLAALRLGAHVVQHNPLYSAGELEPMFLDHGAKVVVAWDNVVPAVLSLRERTPVEHVIGVDLTKSLPAKLRLALRLPIAKAKESRKKLTAGSLPDGARPFASLGEHGPLPLGQPGPRPDDIAVIMYTSGTTGRPKGVPLTHANLLANCHQGVAWTGLRFGEERFLAVLPMFHAFGLTVGVLLALVLGAQISMVPSPEPKLMLDAIKRSDTNFFVGVPPLLEAILDEAEKKDVSLRGLEWVLSGAMSMPAEFVQRWESATGGRLIEGYGLTETSPVVVGNPFDSTRRAGTIGLPFPDTDTRVVDPDEPSRDVPEGEEGELLVRGPQVFDGYLDQPEETEKAFVDGWFRTGDLARHDGDYLVISGRLKELIVTGGFNVSPIEVEAVLRKHESIRDVAVVGMPSSRSGEQVVAAVVADGELPSNEELRAWAKQHLTAYKVPRRFVEVEELPTNLLGKVVRRDVVDLIPDE</sequence>
<evidence type="ECO:0000259" key="3">
    <source>
        <dbReference type="Pfam" id="PF00501"/>
    </source>
</evidence>
<dbReference type="Gene3D" id="3.30.300.30">
    <property type="match status" value="1"/>
</dbReference>
<dbReference type="InterPro" id="IPR050237">
    <property type="entry name" value="ATP-dep_AMP-bd_enzyme"/>
</dbReference>
<keyword evidence="2" id="KW-0812">Transmembrane</keyword>
<dbReference type="InterPro" id="IPR045851">
    <property type="entry name" value="AMP-bd_C_sf"/>
</dbReference>
<feature type="domain" description="AMP-binding enzyme C-terminal" evidence="4">
    <location>
        <begin position="471"/>
        <end position="545"/>
    </location>
</feature>
<feature type="region of interest" description="Disordered" evidence="1">
    <location>
        <begin position="378"/>
        <end position="407"/>
    </location>
</feature>
<dbReference type="PANTHER" id="PTHR43767:SF1">
    <property type="entry name" value="NONRIBOSOMAL PEPTIDE SYNTHASE PES1 (EUROFUNG)-RELATED"/>
    <property type="match status" value="1"/>
</dbReference>
<dbReference type="Pfam" id="PF13193">
    <property type="entry name" value="AMP-binding_C"/>
    <property type="match status" value="1"/>
</dbReference>
<feature type="domain" description="AMP-dependent synthetase/ligase" evidence="3">
    <location>
        <begin position="31"/>
        <end position="422"/>
    </location>
</feature>
<keyword evidence="2" id="KW-1133">Transmembrane helix</keyword>
<dbReference type="InterPro" id="IPR020845">
    <property type="entry name" value="AMP-binding_CS"/>
</dbReference>
<evidence type="ECO:0000313" key="6">
    <source>
        <dbReference type="Proteomes" id="UP000256253"/>
    </source>
</evidence>
<dbReference type="AlphaFoldDB" id="A0A3D9UR11"/>
<feature type="compositionally biased region" description="Basic and acidic residues" evidence="1">
    <location>
        <begin position="388"/>
        <end position="403"/>
    </location>
</feature>
<dbReference type="EMBL" id="QTUA01000001">
    <property type="protein sequence ID" value="REF29085.1"/>
    <property type="molecule type" value="Genomic_DNA"/>
</dbReference>
<dbReference type="Pfam" id="PF00501">
    <property type="entry name" value="AMP-binding"/>
    <property type="match status" value="1"/>
</dbReference>
<evidence type="ECO:0000256" key="1">
    <source>
        <dbReference type="SAM" id="MobiDB-lite"/>
    </source>
</evidence>
<dbReference type="InterPro" id="IPR000873">
    <property type="entry name" value="AMP-dep_synth/lig_dom"/>
</dbReference>
<gene>
    <name evidence="5" type="ORF">DFJ65_0012</name>
</gene>
<dbReference type="PANTHER" id="PTHR43767">
    <property type="entry name" value="LONG-CHAIN-FATTY-ACID--COA LIGASE"/>
    <property type="match status" value="1"/>
</dbReference>
<dbReference type="GO" id="GO:0016878">
    <property type="term" value="F:acid-thiol ligase activity"/>
    <property type="evidence" value="ECO:0007669"/>
    <property type="project" value="UniProtKB-ARBA"/>
</dbReference>
<dbReference type="Proteomes" id="UP000256253">
    <property type="component" value="Unassembled WGS sequence"/>
</dbReference>
<keyword evidence="6" id="KW-1185">Reference proteome</keyword>
<dbReference type="InterPro" id="IPR042099">
    <property type="entry name" value="ANL_N_sf"/>
</dbReference>
<dbReference type="PROSITE" id="PS00455">
    <property type="entry name" value="AMP_BINDING"/>
    <property type="match status" value="1"/>
</dbReference>
<reference evidence="5 6" key="1">
    <citation type="submission" date="2018-08" db="EMBL/GenBank/DDBJ databases">
        <title>Sequencing the genomes of 1000 actinobacteria strains.</title>
        <authorList>
            <person name="Klenk H.-P."/>
        </authorList>
    </citation>
    <scope>NUCLEOTIDE SEQUENCE [LARGE SCALE GENOMIC DNA]</scope>
    <source>
        <strain evidence="5 6">DSM 22967</strain>
    </source>
</reference>
<organism evidence="5 6">
    <name type="scientific">Calidifontibacter indicus</name>
    <dbReference type="NCBI Taxonomy" id="419650"/>
    <lineage>
        <taxon>Bacteria</taxon>
        <taxon>Bacillati</taxon>
        <taxon>Actinomycetota</taxon>
        <taxon>Actinomycetes</taxon>
        <taxon>Micrococcales</taxon>
        <taxon>Dermacoccaceae</taxon>
        <taxon>Calidifontibacter</taxon>
    </lineage>
</organism>
<evidence type="ECO:0000313" key="5">
    <source>
        <dbReference type="EMBL" id="REF29085.1"/>
    </source>
</evidence>
<evidence type="ECO:0000256" key="2">
    <source>
        <dbReference type="SAM" id="Phobius"/>
    </source>
</evidence>
<feature type="transmembrane region" description="Helical" evidence="2">
    <location>
        <begin position="255"/>
        <end position="279"/>
    </location>
</feature>
<dbReference type="SUPFAM" id="SSF56801">
    <property type="entry name" value="Acetyl-CoA synthetase-like"/>
    <property type="match status" value="1"/>
</dbReference>
<dbReference type="RefSeq" id="WP_147301257.1">
    <property type="nucleotide sequence ID" value="NZ_QTUA01000001.1"/>
</dbReference>
<dbReference type="OrthoDB" id="9803968at2"/>
<proteinExistence type="predicted"/>
<accession>A0A3D9UR11</accession>